<sequence>MTDLGPLPVQLAGMGQGVNRPARPVRQITVIVNIPSQNSTIKLSQIIDETVRSGIQLYGRKLNWWIDSVPGEGELITDMTRGMQLIREFFDLLVISEKATKIRIVQSIKLASNLSVSQEAK</sequence>
<reference evidence="1 2" key="1">
    <citation type="journal article" date="2014" name="Nat. Genet.">
        <title>Genome sequence of the hot pepper provides insights into the evolution of pungency in Capsicum species.</title>
        <authorList>
            <person name="Kim S."/>
            <person name="Park M."/>
            <person name="Yeom S.I."/>
            <person name="Kim Y.M."/>
            <person name="Lee J.M."/>
            <person name="Lee H.A."/>
            <person name="Seo E."/>
            <person name="Choi J."/>
            <person name="Cheong K."/>
            <person name="Kim K.T."/>
            <person name="Jung K."/>
            <person name="Lee G.W."/>
            <person name="Oh S.K."/>
            <person name="Bae C."/>
            <person name="Kim S.B."/>
            <person name="Lee H.Y."/>
            <person name="Kim S.Y."/>
            <person name="Kim M.S."/>
            <person name="Kang B.C."/>
            <person name="Jo Y.D."/>
            <person name="Yang H.B."/>
            <person name="Jeong H.J."/>
            <person name="Kang W.H."/>
            <person name="Kwon J.K."/>
            <person name="Shin C."/>
            <person name="Lim J.Y."/>
            <person name="Park J.H."/>
            <person name="Huh J.H."/>
            <person name="Kim J.S."/>
            <person name="Kim B.D."/>
            <person name="Cohen O."/>
            <person name="Paran I."/>
            <person name="Suh M.C."/>
            <person name="Lee S.B."/>
            <person name="Kim Y.K."/>
            <person name="Shin Y."/>
            <person name="Noh S.J."/>
            <person name="Park J."/>
            <person name="Seo Y.S."/>
            <person name="Kwon S.Y."/>
            <person name="Kim H.A."/>
            <person name="Park J.M."/>
            <person name="Kim H.J."/>
            <person name="Choi S.B."/>
            <person name="Bosland P.W."/>
            <person name="Reeves G."/>
            <person name="Jo S.H."/>
            <person name="Lee B.W."/>
            <person name="Cho H.T."/>
            <person name="Choi H.S."/>
            <person name="Lee M.S."/>
            <person name="Yu Y."/>
            <person name="Do Choi Y."/>
            <person name="Park B.S."/>
            <person name="van Deynze A."/>
            <person name="Ashrafi H."/>
            <person name="Hill T."/>
            <person name="Kim W.T."/>
            <person name="Pai H.S."/>
            <person name="Ahn H.K."/>
            <person name="Yeam I."/>
            <person name="Giovannoni J.J."/>
            <person name="Rose J.K."/>
            <person name="Sorensen I."/>
            <person name="Lee S.J."/>
            <person name="Kim R.W."/>
            <person name="Choi I.Y."/>
            <person name="Choi B.S."/>
            <person name="Lim J.S."/>
            <person name="Lee Y.H."/>
            <person name="Choi D."/>
        </authorList>
    </citation>
    <scope>NUCLEOTIDE SEQUENCE [LARGE SCALE GENOMIC DNA]</scope>
    <source>
        <strain evidence="2">cv. CM334</strain>
    </source>
</reference>
<name>A0A2G2YVD8_CAPAN</name>
<proteinExistence type="predicted"/>
<evidence type="ECO:0000313" key="2">
    <source>
        <dbReference type="Proteomes" id="UP000222542"/>
    </source>
</evidence>
<protein>
    <submittedName>
        <fullName evidence="1">Uncharacterized protein</fullName>
    </submittedName>
</protein>
<reference evidence="1 2" key="2">
    <citation type="journal article" date="2017" name="Genome Biol.">
        <title>New reference genome sequences of hot pepper reveal the massive evolution of plant disease-resistance genes by retroduplication.</title>
        <authorList>
            <person name="Kim S."/>
            <person name="Park J."/>
            <person name="Yeom S.I."/>
            <person name="Kim Y.M."/>
            <person name="Seo E."/>
            <person name="Kim K.T."/>
            <person name="Kim M.S."/>
            <person name="Lee J.M."/>
            <person name="Cheong K."/>
            <person name="Shin H.S."/>
            <person name="Kim S.B."/>
            <person name="Han K."/>
            <person name="Lee J."/>
            <person name="Park M."/>
            <person name="Lee H.A."/>
            <person name="Lee H.Y."/>
            <person name="Lee Y."/>
            <person name="Oh S."/>
            <person name="Lee J.H."/>
            <person name="Choi E."/>
            <person name="Choi E."/>
            <person name="Lee S.E."/>
            <person name="Jeon J."/>
            <person name="Kim H."/>
            <person name="Choi G."/>
            <person name="Song H."/>
            <person name="Lee J."/>
            <person name="Lee S.C."/>
            <person name="Kwon J.K."/>
            <person name="Lee H.Y."/>
            <person name="Koo N."/>
            <person name="Hong Y."/>
            <person name="Kim R.W."/>
            <person name="Kang W.H."/>
            <person name="Huh J.H."/>
            <person name="Kang B.C."/>
            <person name="Yang T.J."/>
            <person name="Lee Y.H."/>
            <person name="Bennetzen J.L."/>
            <person name="Choi D."/>
        </authorList>
    </citation>
    <scope>NUCLEOTIDE SEQUENCE [LARGE SCALE GENOMIC DNA]</scope>
    <source>
        <strain evidence="2">cv. CM334</strain>
    </source>
</reference>
<gene>
    <name evidence="1" type="ORF">T459_24515</name>
</gene>
<evidence type="ECO:0000313" key="1">
    <source>
        <dbReference type="EMBL" id="PHT73730.1"/>
    </source>
</evidence>
<dbReference type="Gramene" id="PHT73730">
    <property type="protein sequence ID" value="PHT73730"/>
    <property type="gene ID" value="T459_24515"/>
</dbReference>
<comment type="caution">
    <text evidence="1">The sequence shown here is derived from an EMBL/GenBank/DDBJ whole genome shotgun (WGS) entry which is preliminary data.</text>
</comment>
<organism evidence="1 2">
    <name type="scientific">Capsicum annuum</name>
    <name type="common">Capsicum pepper</name>
    <dbReference type="NCBI Taxonomy" id="4072"/>
    <lineage>
        <taxon>Eukaryota</taxon>
        <taxon>Viridiplantae</taxon>
        <taxon>Streptophyta</taxon>
        <taxon>Embryophyta</taxon>
        <taxon>Tracheophyta</taxon>
        <taxon>Spermatophyta</taxon>
        <taxon>Magnoliopsida</taxon>
        <taxon>eudicotyledons</taxon>
        <taxon>Gunneridae</taxon>
        <taxon>Pentapetalae</taxon>
        <taxon>asterids</taxon>
        <taxon>lamiids</taxon>
        <taxon>Solanales</taxon>
        <taxon>Solanaceae</taxon>
        <taxon>Solanoideae</taxon>
        <taxon>Capsiceae</taxon>
        <taxon>Capsicum</taxon>
    </lineage>
</organism>
<dbReference type="EMBL" id="AYRZ02000009">
    <property type="protein sequence ID" value="PHT73730.1"/>
    <property type="molecule type" value="Genomic_DNA"/>
</dbReference>
<keyword evidence="2" id="KW-1185">Reference proteome</keyword>
<dbReference type="AlphaFoldDB" id="A0A2G2YVD8"/>
<accession>A0A2G2YVD8</accession>
<dbReference type="Proteomes" id="UP000222542">
    <property type="component" value="Unassembled WGS sequence"/>
</dbReference>